<dbReference type="EC" id="1.3.1.38" evidence="13"/>
<keyword evidence="4" id="KW-0597">Phosphoprotein</keyword>
<evidence type="ECO:0000256" key="18">
    <source>
        <dbReference type="ARBA" id="ARBA00049251"/>
    </source>
</evidence>
<evidence type="ECO:0000256" key="2">
    <source>
        <dbReference type="ARBA" id="ARBA00005189"/>
    </source>
</evidence>
<comment type="caution">
    <text evidence="21">The sequence shown here is derived from an EMBL/GenBank/DDBJ whole genome shotgun (WGS) entry which is preliminary data.</text>
</comment>
<evidence type="ECO:0000256" key="14">
    <source>
        <dbReference type="ARBA" id="ARBA00041063"/>
    </source>
</evidence>
<comment type="function">
    <text evidence="11">Participates in chain elongation of fatty acids. Catalyzes the reduction of trans-2-enoyl-CoAs of varying chain lengths from 6:1 to 16:1, having maximum activity with 10:1 CoA. Has no 2,4-dienoyl-CoA reductase activity.</text>
</comment>
<dbReference type="PANTHER" id="PTHR24317:SF7">
    <property type="entry name" value="PEROXISOMAL TRANS-2-ENOYL-COA REDUCTASE"/>
    <property type="match status" value="1"/>
</dbReference>
<protein>
    <recommendedName>
        <fullName evidence="14">Peroxisomal trans-2-enoyl-CoA reductase</fullName>
        <ecNumber evidence="13">1.3.1.38</ecNumber>
    </recommendedName>
</protein>
<dbReference type="PANTHER" id="PTHR24317">
    <property type="entry name" value="PEROXISOMAL TRANS-2-ENOYL-COA REDUCTASE"/>
    <property type="match status" value="1"/>
</dbReference>
<evidence type="ECO:0000256" key="11">
    <source>
        <dbReference type="ARBA" id="ARBA00037124"/>
    </source>
</evidence>
<evidence type="ECO:0000256" key="12">
    <source>
        <dbReference type="ARBA" id="ARBA00038622"/>
    </source>
</evidence>
<evidence type="ECO:0000256" key="19">
    <source>
        <dbReference type="ARBA" id="ARBA00049386"/>
    </source>
</evidence>
<dbReference type="Gene3D" id="3.40.50.720">
    <property type="entry name" value="NAD(P)-binding Rossmann-like Domain"/>
    <property type="match status" value="1"/>
</dbReference>
<evidence type="ECO:0000256" key="7">
    <source>
        <dbReference type="ARBA" id="ARBA00023002"/>
    </source>
</evidence>
<comment type="pathway">
    <text evidence="2">Lipid metabolism.</text>
</comment>
<sequence>MNAETFAVKGDVLAEETPLGRNGRPEEVASVIAFLCSDAASFVNGAVVPINGGHYMAG</sequence>
<keyword evidence="7 21" id="KW-0560">Oxidoreductase</keyword>
<dbReference type="GO" id="GO:0019166">
    <property type="term" value="F:trans-2-enoyl-CoA reductase (NADPH) activity"/>
    <property type="evidence" value="ECO:0007669"/>
    <property type="project" value="UniProtKB-EC"/>
</dbReference>
<dbReference type="Pfam" id="PF13561">
    <property type="entry name" value="adh_short_C2"/>
    <property type="match status" value="1"/>
</dbReference>
<keyword evidence="10" id="KW-0275">Fatty acid biosynthesis</keyword>
<comment type="catalytic activity">
    <reaction evidence="20">
        <text>(2E)-octenoyl-CoA + NADPH + H(+) = octanoyl-CoA + NADP(+)</text>
        <dbReference type="Rhea" id="RHEA:44952"/>
        <dbReference type="ChEBI" id="CHEBI:15378"/>
        <dbReference type="ChEBI" id="CHEBI:57386"/>
        <dbReference type="ChEBI" id="CHEBI:57783"/>
        <dbReference type="ChEBI" id="CHEBI:58349"/>
        <dbReference type="ChEBI" id="CHEBI:62242"/>
    </reaction>
    <physiologicalReaction direction="left-to-right" evidence="20">
        <dbReference type="Rhea" id="RHEA:44953"/>
    </physiologicalReaction>
</comment>
<comment type="subcellular location">
    <subcellularLocation>
        <location evidence="1">Peroxisome</location>
    </subcellularLocation>
</comment>
<evidence type="ECO:0000256" key="20">
    <source>
        <dbReference type="ARBA" id="ARBA00049559"/>
    </source>
</evidence>
<dbReference type="AlphaFoldDB" id="A0A645BF27"/>
<dbReference type="GO" id="GO:0006633">
    <property type="term" value="P:fatty acid biosynthetic process"/>
    <property type="evidence" value="ECO:0007669"/>
    <property type="project" value="UniProtKB-KW"/>
</dbReference>
<dbReference type="GO" id="GO:0005777">
    <property type="term" value="C:peroxisome"/>
    <property type="evidence" value="ECO:0007669"/>
    <property type="project" value="UniProtKB-SubCell"/>
</dbReference>
<dbReference type="InterPro" id="IPR036291">
    <property type="entry name" value="NAD(P)-bd_dom_sf"/>
</dbReference>
<keyword evidence="8" id="KW-0443">Lipid metabolism</keyword>
<dbReference type="SUPFAM" id="SSF51735">
    <property type="entry name" value="NAD(P)-binding Rossmann-fold domains"/>
    <property type="match status" value="1"/>
</dbReference>
<comment type="catalytic activity">
    <reaction evidence="15">
        <text>(2E)-dodecenoyl-CoA + NADPH + H(+) = dodecanoyl-CoA + NADP(+)</text>
        <dbReference type="Rhea" id="RHEA:44964"/>
        <dbReference type="ChEBI" id="CHEBI:15378"/>
        <dbReference type="ChEBI" id="CHEBI:57330"/>
        <dbReference type="ChEBI" id="CHEBI:57375"/>
        <dbReference type="ChEBI" id="CHEBI:57783"/>
        <dbReference type="ChEBI" id="CHEBI:58349"/>
    </reaction>
    <physiologicalReaction direction="left-to-right" evidence="15">
        <dbReference type="Rhea" id="RHEA:44965"/>
    </physiologicalReaction>
</comment>
<dbReference type="InterPro" id="IPR002347">
    <property type="entry name" value="SDR_fam"/>
</dbReference>
<organism evidence="21">
    <name type="scientific">bioreactor metagenome</name>
    <dbReference type="NCBI Taxonomy" id="1076179"/>
    <lineage>
        <taxon>unclassified sequences</taxon>
        <taxon>metagenomes</taxon>
        <taxon>ecological metagenomes</taxon>
    </lineage>
</organism>
<proteinExistence type="predicted"/>
<reference evidence="21" key="1">
    <citation type="submission" date="2019-08" db="EMBL/GenBank/DDBJ databases">
        <authorList>
            <person name="Kucharzyk K."/>
            <person name="Murdoch R.W."/>
            <person name="Higgins S."/>
            <person name="Loffler F."/>
        </authorList>
    </citation>
    <scope>NUCLEOTIDE SEQUENCE</scope>
</reference>
<evidence type="ECO:0000256" key="4">
    <source>
        <dbReference type="ARBA" id="ARBA00022553"/>
    </source>
</evidence>
<evidence type="ECO:0000256" key="3">
    <source>
        <dbReference type="ARBA" id="ARBA00022516"/>
    </source>
</evidence>
<comment type="catalytic activity">
    <reaction evidence="17">
        <text>(2E)-hexenoyl-CoA + NADPH + H(+) = hexanoyl-CoA + NADP(+)</text>
        <dbReference type="Rhea" id="RHEA:44956"/>
        <dbReference type="ChEBI" id="CHEBI:15378"/>
        <dbReference type="ChEBI" id="CHEBI:57783"/>
        <dbReference type="ChEBI" id="CHEBI:58349"/>
        <dbReference type="ChEBI" id="CHEBI:62077"/>
        <dbReference type="ChEBI" id="CHEBI:62620"/>
    </reaction>
    <physiologicalReaction direction="left-to-right" evidence="17">
        <dbReference type="Rhea" id="RHEA:44957"/>
    </physiologicalReaction>
</comment>
<evidence type="ECO:0000256" key="1">
    <source>
        <dbReference type="ARBA" id="ARBA00004275"/>
    </source>
</evidence>
<comment type="subunit">
    <text evidence="12">Interacts with PEX5, probably required to target it into peroxisomes.</text>
</comment>
<comment type="catalytic activity">
    <reaction evidence="19">
        <text>(2E)-decenoyl-CoA + NADPH + H(+) = decanoyl-CoA + NADP(+)</text>
        <dbReference type="Rhea" id="RHEA:44960"/>
        <dbReference type="ChEBI" id="CHEBI:15378"/>
        <dbReference type="ChEBI" id="CHEBI:57783"/>
        <dbReference type="ChEBI" id="CHEBI:58349"/>
        <dbReference type="ChEBI" id="CHEBI:61406"/>
        <dbReference type="ChEBI" id="CHEBI:61430"/>
    </reaction>
    <physiologicalReaction direction="left-to-right" evidence="19">
        <dbReference type="Rhea" id="RHEA:44961"/>
    </physiologicalReaction>
</comment>
<evidence type="ECO:0000256" key="13">
    <source>
        <dbReference type="ARBA" id="ARBA00038849"/>
    </source>
</evidence>
<evidence type="ECO:0000256" key="17">
    <source>
        <dbReference type="ARBA" id="ARBA00049108"/>
    </source>
</evidence>
<gene>
    <name evidence="21" type="primary">fabG_89</name>
    <name evidence="21" type="ORF">SDC9_110827</name>
</gene>
<keyword evidence="5" id="KW-0276">Fatty acid metabolism</keyword>
<evidence type="ECO:0000256" key="16">
    <source>
        <dbReference type="ARBA" id="ARBA00048686"/>
    </source>
</evidence>
<comment type="catalytic activity">
    <reaction evidence="16">
        <text>(2E)-tetradecenoyl-CoA + NADPH + H(+) = tetradecanoyl-CoA + NADP(+)</text>
        <dbReference type="Rhea" id="RHEA:44968"/>
        <dbReference type="ChEBI" id="CHEBI:15378"/>
        <dbReference type="ChEBI" id="CHEBI:57385"/>
        <dbReference type="ChEBI" id="CHEBI:57783"/>
        <dbReference type="ChEBI" id="CHEBI:58349"/>
        <dbReference type="ChEBI" id="CHEBI:61405"/>
    </reaction>
    <physiologicalReaction direction="left-to-right" evidence="16">
        <dbReference type="Rhea" id="RHEA:44969"/>
    </physiologicalReaction>
</comment>
<comment type="catalytic activity">
    <reaction evidence="18">
        <text>a (2E)-enoyl-CoA + NADPH + H(+) = a 2,3-saturated acyl-CoA + NADP(+)</text>
        <dbReference type="Rhea" id="RHEA:33763"/>
        <dbReference type="ChEBI" id="CHEBI:15378"/>
        <dbReference type="ChEBI" id="CHEBI:57783"/>
        <dbReference type="ChEBI" id="CHEBI:58349"/>
        <dbReference type="ChEBI" id="CHEBI:58856"/>
        <dbReference type="ChEBI" id="CHEBI:65111"/>
        <dbReference type="EC" id="1.3.1.38"/>
    </reaction>
    <physiologicalReaction direction="left-to-right" evidence="18">
        <dbReference type="Rhea" id="RHEA:33764"/>
    </physiologicalReaction>
</comment>
<name>A0A645BF27_9ZZZZ</name>
<evidence type="ECO:0000256" key="10">
    <source>
        <dbReference type="ARBA" id="ARBA00023160"/>
    </source>
</evidence>
<dbReference type="InterPro" id="IPR052388">
    <property type="entry name" value="Peroxisomal_t2-enoyl-CoA_red"/>
</dbReference>
<evidence type="ECO:0000256" key="6">
    <source>
        <dbReference type="ARBA" id="ARBA00022857"/>
    </source>
</evidence>
<keyword evidence="3" id="KW-0444">Lipid biosynthesis</keyword>
<evidence type="ECO:0000256" key="5">
    <source>
        <dbReference type="ARBA" id="ARBA00022832"/>
    </source>
</evidence>
<evidence type="ECO:0000313" key="21">
    <source>
        <dbReference type="EMBL" id="MPM63942.1"/>
    </source>
</evidence>
<keyword evidence="9" id="KW-0576">Peroxisome</keyword>
<dbReference type="EMBL" id="VSSQ01019690">
    <property type="protein sequence ID" value="MPM63942.1"/>
    <property type="molecule type" value="Genomic_DNA"/>
</dbReference>
<evidence type="ECO:0000256" key="15">
    <source>
        <dbReference type="ARBA" id="ARBA00047570"/>
    </source>
</evidence>
<evidence type="ECO:0000256" key="8">
    <source>
        <dbReference type="ARBA" id="ARBA00023098"/>
    </source>
</evidence>
<keyword evidence="6" id="KW-0521">NADP</keyword>
<evidence type="ECO:0000256" key="9">
    <source>
        <dbReference type="ARBA" id="ARBA00023140"/>
    </source>
</evidence>
<accession>A0A645BF27</accession>